<dbReference type="AlphaFoldDB" id="A0A6B1DR43"/>
<dbReference type="InterPro" id="IPR052156">
    <property type="entry name" value="BCAA_Transport_ATP-bd_LivF"/>
</dbReference>
<dbReference type="EMBL" id="VXPY01000036">
    <property type="protein sequence ID" value="MYD89818.1"/>
    <property type="molecule type" value="Genomic_DNA"/>
</dbReference>
<feature type="domain" description="ABC transporter" evidence="6">
    <location>
        <begin position="4"/>
        <end position="236"/>
    </location>
</feature>
<evidence type="ECO:0000313" key="7">
    <source>
        <dbReference type="EMBL" id="MYD89818.1"/>
    </source>
</evidence>
<dbReference type="PROSITE" id="PS50893">
    <property type="entry name" value="ABC_TRANSPORTER_2"/>
    <property type="match status" value="1"/>
</dbReference>
<dbReference type="GO" id="GO:0016887">
    <property type="term" value="F:ATP hydrolysis activity"/>
    <property type="evidence" value="ECO:0007669"/>
    <property type="project" value="InterPro"/>
</dbReference>
<evidence type="ECO:0000256" key="3">
    <source>
        <dbReference type="ARBA" id="ARBA00022741"/>
    </source>
</evidence>
<reference evidence="7" key="1">
    <citation type="submission" date="2019-09" db="EMBL/GenBank/DDBJ databases">
        <title>Characterisation of the sponge microbiome using genome-centric metagenomics.</title>
        <authorList>
            <person name="Engelberts J.P."/>
            <person name="Robbins S.J."/>
            <person name="De Goeij J.M."/>
            <person name="Aranda M."/>
            <person name="Bell S.C."/>
            <person name="Webster N.S."/>
        </authorList>
    </citation>
    <scope>NUCLEOTIDE SEQUENCE</scope>
    <source>
        <strain evidence="7">SB0662_bin_9</strain>
    </source>
</reference>
<keyword evidence="4 7" id="KW-0067">ATP-binding</keyword>
<dbReference type="InterPro" id="IPR030660">
    <property type="entry name" value="ABC_branched_ATPase_LivF/BraG"/>
</dbReference>
<keyword evidence="3" id="KW-0547">Nucleotide-binding</keyword>
<name>A0A6B1DR43_9CHLR</name>
<dbReference type="InterPro" id="IPR027417">
    <property type="entry name" value="P-loop_NTPase"/>
</dbReference>
<dbReference type="Pfam" id="PF00005">
    <property type="entry name" value="ABC_tran"/>
    <property type="match status" value="1"/>
</dbReference>
<dbReference type="InterPro" id="IPR003439">
    <property type="entry name" value="ABC_transporter-like_ATP-bd"/>
</dbReference>
<dbReference type="InterPro" id="IPR003593">
    <property type="entry name" value="AAA+_ATPase"/>
</dbReference>
<dbReference type="CDD" id="cd03224">
    <property type="entry name" value="ABC_TM1139_LivF_branched"/>
    <property type="match status" value="1"/>
</dbReference>
<proteinExistence type="inferred from homology"/>
<dbReference type="GO" id="GO:0015658">
    <property type="term" value="F:branched-chain amino acid transmembrane transporter activity"/>
    <property type="evidence" value="ECO:0007669"/>
    <property type="project" value="InterPro"/>
</dbReference>
<dbReference type="PROSITE" id="PS00211">
    <property type="entry name" value="ABC_TRANSPORTER_1"/>
    <property type="match status" value="1"/>
</dbReference>
<dbReference type="SMART" id="SM00382">
    <property type="entry name" value="AAA"/>
    <property type="match status" value="1"/>
</dbReference>
<dbReference type="PANTHER" id="PTHR43820:SF4">
    <property type="entry name" value="HIGH-AFFINITY BRANCHED-CHAIN AMINO ACID TRANSPORT ATP-BINDING PROTEIN LIVF"/>
    <property type="match status" value="1"/>
</dbReference>
<comment type="caution">
    <text evidence="7">The sequence shown here is derived from an EMBL/GenBank/DDBJ whole genome shotgun (WGS) entry which is preliminary data.</text>
</comment>
<accession>A0A6B1DR43</accession>
<evidence type="ECO:0000256" key="5">
    <source>
        <dbReference type="ARBA" id="ARBA00022970"/>
    </source>
</evidence>
<dbReference type="SUPFAM" id="SSF52540">
    <property type="entry name" value="P-loop containing nucleoside triphosphate hydrolases"/>
    <property type="match status" value="1"/>
</dbReference>
<keyword evidence="5" id="KW-0029">Amino-acid transport</keyword>
<dbReference type="InterPro" id="IPR017871">
    <property type="entry name" value="ABC_transporter-like_CS"/>
</dbReference>
<keyword evidence="2" id="KW-0813">Transport</keyword>
<evidence type="ECO:0000259" key="6">
    <source>
        <dbReference type="PROSITE" id="PS50893"/>
    </source>
</evidence>
<evidence type="ECO:0000256" key="2">
    <source>
        <dbReference type="ARBA" id="ARBA00022448"/>
    </source>
</evidence>
<evidence type="ECO:0000256" key="4">
    <source>
        <dbReference type="ARBA" id="ARBA00022840"/>
    </source>
</evidence>
<dbReference type="PIRSF" id="PIRSF039137">
    <property type="entry name" value="ABC_branched_ATPase"/>
    <property type="match status" value="1"/>
</dbReference>
<comment type="similarity">
    <text evidence="1">Belongs to the ABC transporter superfamily.</text>
</comment>
<dbReference type="GO" id="GO:0005524">
    <property type="term" value="F:ATP binding"/>
    <property type="evidence" value="ECO:0007669"/>
    <property type="project" value="UniProtKB-KW"/>
</dbReference>
<dbReference type="PANTHER" id="PTHR43820">
    <property type="entry name" value="HIGH-AFFINITY BRANCHED-CHAIN AMINO ACID TRANSPORT ATP-BINDING PROTEIN LIVF"/>
    <property type="match status" value="1"/>
</dbReference>
<sequence length="236" mass="25605">MHLLELRDVRAAYGNLEALHGISLFVDEGEIVSLIGANGAGKTTTLRTICNLMSPTTGAVLFDGRDTRGAEVHELVGRGMVMVPENRGVFARMSVYENLLMGAYQRNDKDGVRADMDMVTGLFPRLGERMKQPAGLLSGGEQQMLAMGRALMTRPRLLLMDEPSMGLAPVLVDQIFEKVADISHQGTTILLVEQNARRALTLANRAYVMETGRLTLEGFAADLANDPAVIEAYLGG</sequence>
<organism evidence="7">
    <name type="scientific">Caldilineaceae bacterium SB0662_bin_9</name>
    <dbReference type="NCBI Taxonomy" id="2605258"/>
    <lineage>
        <taxon>Bacteria</taxon>
        <taxon>Bacillati</taxon>
        <taxon>Chloroflexota</taxon>
        <taxon>Caldilineae</taxon>
        <taxon>Caldilineales</taxon>
        <taxon>Caldilineaceae</taxon>
    </lineage>
</organism>
<dbReference type="Gene3D" id="3.40.50.300">
    <property type="entry name" value="P-loop containing nucleotide triphosphate hydrolases"/>
    <property type="match status" value="1"/>
</dbReference>
<evidence type="ECO:0000256" key="1">
    <source>
        <dbReference type="ARBA" id="ARBA00005417"/>
    </source>
</evidence>
<protein>
    <submittedName>
        <fullName evidence="7">ABC transporter ATP-binding protein</fullName>
    </submittedName>
</protein>
<gene>
    <name evidence="7" type="ORF">F4Y08_05685</name>
</gene>
<dbReference type="GO" id="GO:0015807">
    <property type="term" value="P:L-amino acid transport"/>
    <property type="evidence" value="ECO:0007669"/>
    <property type="project" value="TreeGrafter"/>
</dbReference>